<feature type="compositionally biased region" description="Polar residues" evidence="1">
    <location>
        <begin position="1"/>
        <end position="20"/>
    </location>
</feature>
<reference evidence="2" key="2">
    <citation type="journal article" date="2015" name="Data Brief">
        <title>Shoot transcriptome of the giant reed, Arundo donax.</title>
        <authorList>
            <person name="Barrero R.A."/>
            <person name="Guerrero F.D."/>
            <person name="Moolhuijzen P."/>
            <person name="Goolsby J.A."/>
            <person name="Tidwell J."/>
            <person name="Bellgard S.E."/>
            <person name="Bellgard M.I."/>
        </authorList>
    </citation>
    <scope>NUCLEOTIDE SEQUENCE</scope>
    <source>
        <tissue evidence="2">Shoot tissue taken approximately 20 cm above the soil surface</tissue>
    </source>
</reference>
<feature type="region of interest" description="Disordered" evidence="1">
    <location>
        <begin position="1"/>
        <end position="24"/>
    </location>
</feature>
<evidence type="ECO:0000256" key="1">
    <source>
        <dbReference type="SAM" id="MobiDB-lite"/>
    </source>
</evidence>
<dbReference type="EMBL" id="GBRH01214716">
    <property type="protein sequence ID" value="JAD83179.1"/>
    <property type="molecule type" value="Transcribed_RNA"/>
</dbReference>
<sequence length="49" mass="5621">MTCNSSNCFSMGKSNWGSQSKPDRVRIPHHNDASCWEEPFQKFVYQPGT</sequence>
<evidence type="ECO:0000313" key="2">
    <source>
        <dbReference type="EMBL" id="JAD83179.1"/>
    </source>
</evidence>
<organism evidence="2">
    <name type="scientific">Arundo donax</name>
    <name type="common">Giant reed</name>
    <name type="synonym">Donax arundinaceus</name>
    <dbReference type="NCBI Taxonomy" id="35708"/>
    <lineage>
        <taxon>Eukaryota</taxon>
        <taxon>Viridiplantae</taxon>
        <taxon>Streptophyta</taxon>
        <taxon>Embryophyta</taxon>
        <taxon>Tracheophyta</taxon>
        <taxon>Spermatophyta</taxon>
        <taxon>Magnoliopsida</taxon>
        <taxon>Liliopsida</taxon>
        <taxon>Poales</taxon>
        <taxon>Poaceae</taxon>
        <taxon>PACMAD clade</taxon>
        <taxon>Arundinoideae</taxon>
        <taxon>Arundineae</taxon>
        <taxon>Arundo</taxon>
    </lineage>
</organism>
<proteinExistence type="predicted"/>
<dbReference type="AlphaFoldDB" id="A0A0A9D3N0"/>
<name>A0A0A9D3N0_ARUDO</name>
<reference evidence="2" key="1">
    <citation type="submission" date="2014-09" db="EMBL/GenBank/DDBJ databases">
        <authorList>
            <person name="Magalhaes I.L.F."/>
            <person name="Oliveira U."/>
            <person name="Santos F.R."/>
            <person name="Vidigal T.H.D.A."/>
            <person name="Brescovit A.D."/>
            <person name="Santos A.J."/>
        </authorList>
    </citation>
    <scope>NUCLEOTIDE SEQUENCE</scope>
    <source>
        <tissue evidence="2">Shoot tissue taken approximately 20 cm above the soil surface</tissue>
    </source>
</reference>
<accession>A0A0A9D3N0</accession>
<protein>
    <submittedName>
        <fullName evidence="2">Uncharacterized protein</fullName>
    </submittedName>
</protein>